<dbReference type="Pfam" id="PF00057">
    <property type="entry name" value="Ldl_recept_a"/>
    <property type="match status" value="9"/>
</dbReference>
<keyword evidence="29" id="KW-0968">Cytoplasmic vesicle</keyword>
<evidence type="ECO:0000256" key="30">
    <source>
        <dbReference type="ARBA" id="ARBA00029896"/>
    </source>
</evidence>
<dbReference type="FunFam" id="4.10.400.10:FF:000030">
    <property type="entry name" value="Sortilin related receptor 1"/>
    <property type="match status" value="1"/>
</dbReference>
<dbReference type="InterPro" id="IPR050310">
    <property type="entry name" value="VPS10-sortilin"/>
</dbReference>
<feature type="disulfide bond" evidence="32">
    <location>
        <begin position="1427"/>
        <end position="1442"/>
    </location>
</feature>
<evidence type="ECO:0000256" key="9">
    <source>
        <dbReference type="ARBA" id="ARBA00007041"/>
    </source>
</evidence>
<dbReference type="GO" id="GO:0005886">
    <property type="term" value="C:plasma membrane"/>
    <property type="evidence" value="ECO:0007669"/>
    <property type="project" value="UniProtKB-SubCell"/>
</dbReference>
<dbReference type="FunFam" id="4.10.400.10:FF:000060">
    <property type="entry name" value="Sortilin related receptor 1"/>
    <property type="match status" value="1"/>
</dbReference>
<dbReference type="Gene3D" id="4.10.400.10">
    <property type="entry name" value="Low-density Lipoprotein Receptor"/>
    <property type="match status" value="11"/>
</dbReference>
<dbReference type="GO" id="GO:0005789">
    <property type="term" value="C:endoplasmic reticulum membrane"/>
    <property type="evidence" value="ECO:0007669"/>
    <property type="project" value="UniProtKB-SubCell"/>
</dbReference>
<proteinExistence type="inferred from homology"/>
<reference evidence="36" key="1">
    <citation type="submission" date="2025-08" db="UniProtKB">
        <authorList>
            <consortium name="Ensembl"/>
        </authorList>
    </citation>
    <scope>IDENTIFICATION</scope>
</reference>
<feature type="disulfide bond" evidence="32">
    <location>
        <begin position="1480"/>
        <end position="1495"/>
    </location>
</feature>
<feature type="domain" description="Fibronectin type-III" evidence="35">
    <location>
        <begin position="1922"/>
        <end position="2017"/>
    </location>
</feature>
<dbReference type="Pfam" id="PF00041">
    <property type="entry name" value="fn3"/>
    <property type="match status" value="1"/>
</dbReference>
<evidence type="ECO:0000256" key="12">
    <source>
        <dbReference type="ARBA" id="ARBA00022475"/>
    </source>
</evidence>
<dbReference type="PROSITE" id="PS01209">
    <property type="entry name" value="LDLRA_1"/>
    <property type="match status" value="5"/>
</dbReference>
<keyword evidence="18 34" id="KW-0812">Transmembrane</keyword>
<dbReference type="SUPFAM" id="SSF110296">
    <property type="entry name" value="Oligoxyloglucan reducing end-specific cellobiohydrolase"/>
    <property type="match status" value="1"/>
</dbReference>
<dbReference type="FunFam" id="2.120.10.30:FF:000021">
    <property type="entry name" value="Sortilin-related receptor isoform A"/>
    <property type="match status" value="1"/>
</dbReference>
<dbReference type="Pfam" id="PF15901">
    <property type="entry name" value="Sortilin_C"/>
    <property type="match status" value="1"/>
</dbReference>
<evidence type="ECO:0000256" key="20">
    <source>
        <dbReference type="ARBA" id="ARBA00022737"/>
    </source>
</evidence>
<evidence type="ECO:0000256" key="34">
    <source>
        <dbReference type="SAM" id="Phobius"/>
    </source>
</evidence>
<dbReference type="InterPro" id="IPR000033">
    <property type="entry name" value="LDLR_classB_rpt"/>
</dbReference>
<dbReference type="SUPFAM" id="SSF57424">
    <property type="entry name" value="LDL receptor-like module"/>
    <property type="match status" value="11"/>
</dbReference>
<dbReference type="PROSITE" id="PS51120">
    <property type="entry name" value="LDLRB"/>
    <property type="match status" value="3"/>
</dbReference>
<organism evidence="36 37">
    <name type="scientific">Malurus cyaneus samueli</name>
    <dbReference type="NCBI Taxonomy" id="2593467"/>
    <lineage>
        <taxon>Eukaryota</taxon>
        <taxon>Metazoa</taxon>
        <taxon>Chordata</taxon>
        <taxon>Craniata</taxon>
        <taxon>Vertebrata</taxon>
        <taxon>Euteleostomi</taxon>
        <taxon>Archelosauria</taxon>
        <taxon>Archosauria</taxon>
        <taxon>Dinosauria</taxon>
        <taxon>Saurischia</taxon>
        <taxon>Theropoda</taxon>
        <taxon>Coelurosauria</taxon>
        <taxon>Aves</taxon>
        <taxon>Neognathae</taxon>
        <taxon>Neoaves</taxon>
        <taxon>Telluraves</taxon>
        <taxon>Australaves</taxon>
        <taxon>Passeriformes</taxon>
        <taxon>Meliphagoidea</taxon>
        <taxon>Maluridae</taxon>
        <taxon>Malurus</taxon>
    </lineage>
</organism>
<dbReference type="Gene3D" id="2.130.10.10">
    <property type="entry name" value="YVTN repeat-like/Quinoprotein amine dehydrogenase"/>
    <property type="match status" value="1"/>
</dbReference>
<dbReference type="PANTHER" id="PTHR12106:SF27">
    <property type="entry name" value="SORTILIN-RELATED RECEPTOR"/>
    <property type="match status" value="1"/>
</dbReference>
<dbReference type="Gene3D" id="2.10.70.80">
    <property type="match status" value="1"/>
</dbReference>
<dbReference type="FunFam" id="2.10.70.80:FF:000002">
    <property type="entry name" value="Sortilin-related receptor isoform A"/>
    <property type="match status" value="1"/>
</dbReference>
<dbReference type="GO" id="GO:0055038">
    <property type="term" value="C:recycling endosome membrane"/>
    <property type="evidence" value="ECO:0007669"/>
    <property type="project" value="UniProtKB-SubCell"/>
</dbReference>
<keyword evidence="13" id="KW-0964">Secreted</keyword>
<dbReference type="GO" id="GO:0032585">
    <property type="term" value="C:multivesicular body membrane"/>
    <property type="evidence" value="ECO:0007669"/>
    <property type="project" value="UniProtKB-SubCell"/>
</dbReference>
<evidence type="ECO:0000256" key="14">
    <source>
        <dbReference type="ARBA" id="ARBA00022536"/>
    </source>
</evidence>
<dbReference type="GO" id="GO:0006622">
    <property type="term" value="P:protein targeting to lysosome"/>
    <property type="evidence" value="ECO:0007669"/>
    <property type="project" value="TreeGrafter"/>
</dbReference>
<accession>A0A8C5TKI8</accession>
<keyword evidence="11" id="KW-0813">Transport</keyword>
<evidence type="ECO:0000256" key="7">
    <source>
        <dbReference type="ARBA" id="ARBA00004545"/>
    </source>
</evidence>
<evidence type="ECO:0000256" key="23">
    <source>
        <dbReference type="ARBA" id="ARBA00022989"/>
    </source>
</evidence>
<keyword evidence="14" id="KW-0245">EGF-like domain</keyword>
<evidence type="ECO:0000256" key="24">
    <source>
        <dbReference type="ARBA" id="ARBA00023034"/>
    </source>
</evidence>
<feature type="disulfide bond" evidence="32">
    <location>
        <begin position="1503"/>
        <end position="1515"/>
    </location>
</feature>
<comment type="subcellular location">
    <subcellularLocation>
        <location evidence="4">Cell membrane</location>
        <topology evidence="4">Single-pass type I membrane protein</topology>
    </subcellularLocation>
    <subcellularLocation>
        <location evidence="3">Cytoplasmic vesicle</location>
        <location evidence="3">Secretory vesicle membrane</location>
        <topology evidence="3">Single-pass type I membrane protein</topology>
    </subcellularLocation>
    <subcellularLocation>
        <location evidence="2">Early endosome membrane</location>
        <topology evidence="2">Single-pass type I membrane protein</topology>
    </subcellularLocation>
    <subcellularLocation>
        <location evidence="1">Endoplasmic reticulum membrane</location>
        <topology evidence="1">Single-pass type I membrane protein</topology>
    </subcellularLocation>
    <subcellularLocation>
        <location evidence="7">Endosome</location>
        <location evidence="7">Multivesicular body membrane</location>
        <topology evidence="7">Single-pass type I membrane protein</topology>
    </subcellularLocation>
    <subcellularLocation>
        <location evidence="5">Golgi apparatus</location>
        <location evidence="5">trans-Golgi network membrane</location>
        <topology evidence="5">Single-pass type I membrane protein</topology>
    </subcellularLocation>
    <subcellularLocation>
        <location evidence="6">Recycling endosome membrane</location>
        <topology evidence="6">Single-pass type I membrane protein</topology>
    </subcellularLocation>
    <subcellularLocation>
        <location evidence="8">Secreted</location>
    </subcellularLocation>
</comment>
<dbReference type="Pfam" id="PF15902">
    <property type="entry name" value="Sortilin-Vps10"/>
    <property type="match status" value="1"/>
</dbReference>
<evidence type="ECO:0000256" key="28">
    <source>
        <dbReference type="ARBA" id="ARBA00023180"/>
    </source>
</evidence>
<dbReference type="SUPFAM" id="SSF49265">
    <property type="entry name" value="Fibronectin type III"/>
    <property type="match status" value="3"/>
</dbReference>
<dbReference type="InterPro" id="IPR013783">
    <property type="entry name" value="Ig-like_fold"/>
</dbReference>
<evidence type="ECO:0000256" key="11">
    <source>
        <dbReference type="ARBA" id="ARBA00022448"/>
    </source>
</evidence>
<keyword evidence="37" id="KW-1185">Reference proteome</keyword>
<feature type="domain" description="Fibronectin type-III" evidence="35">
    <location>
        <begin position="1641"/>
        <end position="1733"/>
    </location>
</feature>
<feature type="disulfide bond" evidence="32">
    <location>
        <begin position="1415"/>
        <end position="1433"/>
    </location>
</feature>
<feature type="repeat" description="LDL-receptor class B" evidence="33">
    <location>
        <begin position="792"/>
        <end position="835"/>
    </location>
</feature>
<dbReference type="InterPro" id="IPR023415">
    <property type="entry name" value="LDLR_class-A_CS"/>
</dbReference>
<evidence type="ECO:0000256" key="4">
    <source>
        <dbReference type="ARBA" id="ARBA00004251"/>
    </source>
</evidence>
<dbReference type="SMART" id="SM00602">
    <property type="entry name" value="VPS10"/>
    <property type="match status" value="1"/>
</dbReference>
<evidence type="ECO:0000259" key="35">
    <source>
        <dbReference type="PROSITE" id="PS50853"/>
    </source>
</evidence>
<evidence type="ECO:0000313" key="36">
    <source>
        <dbReference type="Ensembl" id="ENSMCSP00000009387.1"/>
    </source>
</evidence>
<feature type="disulfide bond" evidence="32">
    <location>
        <begin position="1248"/>
        <end position="1263"/>
    </location>
</feature>
<evidence type="ECO:0000256" key="32">
    <source>
        <dbReference type="PROSITE-ProRule" id="PRU00124"/>
    </source>
</evidence>
<keyword evidence="16" id="KW-0254">Endocytosis</keyword>
<dbReference type="InterPro" id="IPR006581">
    <property type="entry name" value="VPS10"/>
</dbReference>
<dbReference type="InterPro" id="IPR015943">
    <property type="entry name" value="WD40/YVTN_repeat-like_dom_sf"/>
</dbReference>
<feature type="disulfide bond" evidence="32">
    <location>
        <begin position="1408"/>
        <end position="1420"/>
    </location>
</feature>
<dbReference type="Proteomes" id="UP000694560">
    <property type="component" value="Unplaced"/>
</dbReference>
<dbReference type="InterPro" id="IPR011042">
    <property type="entry name" value="6-blade_b-propeller_TolB-like"/>
</dbReference>
<dbReference type="InterPro" id="IPR031778">
    <property type="entry name" value="Sortilin_N"/>
</dbReference>
<keyword evidence="27" id="KW-0675">Receptor</keyword>
<keyword evidence="23 34" id="KW-1133">Transmembrane helix</keyword>
<dbReference type="InterPro" id="IPR036055">
    <property type="entry name" value="LDL_receptor-like_sf"/>
</dbReference>
<dbReference type="PROSITE" id="PS50853">
    <property type="entry name" value="FN3"/>
    <property type="match status" value="4"/>
</dbReference>
<feature type="disulfide bond" evidence="32">
    <location>
        <begin position="1070"/>
        <end position="1082"/>
    </location>
</feature>
<evidence type="ECO:0000256" key="26">
    <source>
        <dbReference type="ARBA" id="ARBA00023157"/>
    </source>
</evidence>
<dbReference type="FunFam" id="3.30.60.270:FF:000002">
    <property type="entry name" value="Sortilin-related receptor isoform A"/>
    <property type="match status" value="1"/>
</dbReference>
<dbReference type="FunFam" id="2.60.40.10:FF:000461">
    <property type="entry name" value="Sortilin related receptor 1"/>
    <property type="match status" value="1"/>
</dbReference>
<dbReference type="GO" id="GO:0030658">
    <property type="term" value="C:transport vesicle membrane"/>
    <property type="evidence" value="ECO:0007669"/>
    <property type="project" value="UniProtKB-SubCell"/>
</dbReference>
<dbReference type="InterPro" id="IPR002172">
    <property type="entry name" value="LDrepeatLR_classA_rpt"/>
</dbReference>
<feature type="disulfide bond" evidence="32">
    <location>
        <begin position="1324"/>
        <end position="1342"/>
    </location>
</feature>
<keyword evidence="12" id="KW-1003">Cell membrane</keyword>
<dbReference type="FunFam" id="2.60.40.10:FF:000404">
    <property type="entry name" value="Sortilin related receptor 1"/>
    <property type="match status" value="1"/>
</dbReference>
<evidence type="ECO:0000256" key="18">
    <source>
        <dbReference type="ARBA" id="ARBA00022692"/>
    </source>
</evidence>
<feature type="disulfide bond" evidence="32">
    <location>
        <begin position="1157"/>
        <end position="1175"/>
    </location>
</feature>
<keyword evidence="28" id="KW-0325">Glycoprotein</keyword>
<feature type="transmembrane region" description="Helical" evidence="34">
    <location>
        <begin position="2122"/>
        <end position="2145"/>
    </location>
</feature>
<feature type="domain" description="Fibronectin type-III" evidence="35">
    <location>
        <begin position="1545"/>
        <end position="1637"/>
    </location>
</feature>
<dbReference type="GO" id="GO:0045053">
    <property type="term" value="P:protein retention in Golgi apparatus"/>
    <property type="evidence" value="ECO:0007669"/>
    <property type="project" value="TreeGrafter"/>
</dbReference>
<dbReference type="GO" id="GO:0005794">
    <property type="term" value="C:Golgi apparatus"/>
    <property type="evidence" value="ECO:0007669"/>
    <property type="project" value="UniProtKB-SubCell"/>
</dbReference>
<protein>
    <recommendedName>
        <fullName evidence="10">Sortilin-related receptor</fullName>
    </recommendedName>
    <alternativeName>
        <fullName evidence="30">Low-density lipoprotein receptor relative with 11 ligand-binding repeats</fullName>
    </alternativeName>
    <alternativeName>
        <fullName evidence="31">Sorting protein-related receptor containing LDLR class A repeats</fullName>
    </alternativeName>
</protein>
<dbReference type="FunFam" id="4.10.400.10:FF:000027">
    <property type="entry name" value="Sortilin related receptor 1"/>
    <property type="match status" value="1"/>
</dbReference>
<dbReference type="GO" id="GO:0031901">
    <property type="term" value="C:early endosome membrane"/>
    <property type="evidence" value="ECO:0007669"/>
    <property type="project" value="UniProtKB-SubCell"/>
</dbReference>
<dbReference type="FunFam" id="4.10.400.10:FF:000052">
    <property type="entry name" value="Sortilin related receptor 1"/>
    <property type="match status" value="1"/>
</dbReference>
<feature type="disulfide bond" evidence="32">
    <location>
        <begin position="1077"/>
        <end position="1095"/>
    </location>
</feature>
<feature type="disulfide bond" evidence="32">
    <location>
        <begin position="1089"/>
        <end position="1104"/>
    </location>
</feature>
<dbReference type="SUPFAM" id="SSF63825">
    <property type="entry name" value="YWTD domain"/>
    <property type="match status" value="1"/>
</dbReference>
<evidence type="ECO:0000256" key="6">
    <source>
        <dbReference type="ARBA" id="ARBA00004480"/>
    </source>
</evidence>
<feature type="disulfide bond" evidence="32">
    <location>
        <begin position="1150"/>
        <end position="1162"/>
    </location>
</feature>
<feature type="disulfide bond" evidence="32">
    <location>
        <begin position="1368"/>
        <end position="1386"/>
    </location>
</feature>
<dbReference type="CDD" id="cd00063">
    <property type="entry name" value="FN3"/>
    <property type="match status" value="5"/>
</dbReference>
<dbReference type="FunFam" id="4.10.400.10:FF:000045">
    <property type="entry name" value="Low-density lipoprotein receptor-related protein 2"/>
    <property type="match status" value="1"/>
</dbReference>
<dbReference type="Pfam" id="PF25814">
    <property type="entry name" value="fn3_SORL1"/>
    <property type="match status" value="1"/>
</dbReference>
<keyword evidence="17" id="KW-0165">Cleavage on pair of basic residues</keyword>
<dbReference type="FunFam" id="4.10.400.10:FF:000037">
    <property type="entry name" value="Sortilin related receptor 1"/>
    <property type="match status" value="1"/>
</dbReference>
<dbReference type="SMART" id="SM00135">
    <property type="entry name" value="LY"/>
    <property type="match status" value="5"/>
</dbReference>
<comment type="caution">
    <text evidence="32">Lacks conserved residue(s) required for the propagation of feature annotation.</text>
</comment>
<feature type="domain" description="Fibronectin type-III" evidence="35">
    <location>
        <begin position="1737"/>
        <end position="1832"/>
    </location>
</feature>
<keyword evidence="15" id="KW-0597">Phosphoprotein</keyword>
<evidence type="ECO:0000256" key="3">
    <source>
        <dbReference type="ARBA" id="ARBA00004212"/>
    </source>
</evidence>
<keyword evidence="22" id="KW-0256">Endoplasmic reticulum</keyword>
<evidence type="ECO:0000256" key="15">
    <source>
        <dbReference type="ARBA" id="ARBA00022553"/>
    </source>
</evidence>
<feature type="repeat" description="LDL-receptor class B" evidence="33">
    <location>
        <begin position="836"/>
        <end position="879"/>
    </location>
</feature>
<dbReference type="FunFam" id="2.60.40.10:FF:000416">
    <property type="entry name" value="Sortilin related receptor 1"/>
    <property type="match status" value="1"/>
</dbReference>
<keyword evidence="25 34" id="KW-0472">Membrane</keyword>
<feature type="disulfide bond" evidence="32">
    <location>
        <begin position="1169"/>
        <end position="1184"/>
    </location>
</feature>
<evidence type="ECO:0000256" key="1">
    <source>
        <dbReference type="ARBA" id="ARBA00004115"/>
    </source>
</evidence>
<dbReference type="FunFam" id="4.10.400.10:FF:000033">
    <property type="entry name" value="Sortilin-related receptor isoform A"/>
    <property type="match status" value="1"/>
</dbReference>
<evidence type="ECO:0000256" key="2">
    <source>
        <dbReference type="ARBA" id="ARBA00004158"/>
    </source>
</evidence>
<dbReference type="GO" id="GO:0006897">
    <property type="term" value="P:endocytosis"/>
    <property type="evidence" value="ECO:0007669"/>
    <property type="project" value="UniProtKB-KW"/>
</dbReference>
<evidence type="ECO:0000256" key="29">
    <source>
        <dbReference type="ARBA" id="ARBA00023329"/>
    </source>
</evidence>
<name>A0A8C5TKI8_9PASS</name>
<feature type="disulfide bond" evidence="32">
    <location>
        <begin position="1191"/>
        <end position="1203"/>
    </location>
</feature>
<dbReference type="InterPro" id="IPR031777">
    <property type="entry name" value="Sortilin_C"/>
</dbReference>
<dbReference type="Gene3D" id="3.30.60.270">
    <property type="match status" value="1"/>
</dbReference>
<evidence type="ECO:0000256" key="33">
    <source>
        <dbReference type="PROSITE-ProRule" id="PRU00461"/>
    </source>
</evidence>
<dbReference type="InterPro" id="IPR036116">
    <property type="entry name" value="FN3_sf"/>
</dbReference>
<keyword evidence="21" id="KW-0967">Endosome</keyword>
<evidence type="ECO:0000313" key="37">
    <source>
        <dbReference type="Proteomes" id="UP000694560"/>
    </source>
</evidence>
<evidence type="ECO:0000256" key="16">
    <source>
        <dbReference type="ARBA" id="ARBA00022583"/>
    </source>
</evidence>
<dbReference type="FunFam" id="2.60.40.10:FF:001616">
    <property type="entry name" value="Sortilin related receptor 1"/>
    <property type="match status" value="1"/>
</dbReference>
<feature type="disulfide bond" evidence="32">
    <location>
        <begin position="1130"/>
        <end position="1145"/>
    </location>
</feature>
<feature type="disulfide bond" evidence="32">
    <location>
        <begin position="1198"/>
        <end position="1216"/>
    </location>
</feature>
<dbReference type="FunFam" id="4.10.400.10:FF:000006">
    <property type="entry name" value="Putative low-density lipoprotein receptor"/>
    <property type="match status" value="1"/>
</dbReference>
<dbReference type="Gene3D" id="2.120.10.30">
    <property type="entry name" value="TolB, C-terminal domain"/>
    <property type="match status" value="1"/>
</dbReference>
<evidence type="ECO:0000256" key="31">
    <source>
        <dbReference type="ARBA" id="ARBA00032450"/>
    </source>
</evidence>
<dbReference type="FunFam" id="4.10.400.10:FF:000036">
    <property type="entry name" value="Sortilin related receptor 1"/>
    <property type="match status" value="1"/>
</dbReference>
<feature type="disulfide bond" evidence="32">
    <location>
        <begin position="1236"/>
        <end position="1254"/>
    </location>
</feature>
<feature type="disulfide bond" evidence="32">
    <location>
        <begin position="1336"/>
        <end position="1351"/>
    </location>
</feature>
<dbReference type="CDD" id="cd00112">
    <property type="entry name" value="LDLa"/>
    <property type="match status" value="11"/>
</dbReference>
<comment type="similarity">
    <text evidence="9">Belongs to the VPS10-related sortilin family. SORL1 subfamily.</text>
</comment>
<evidence type="ECO:0000256" key="5">
    <source>
        <dbReference type="ARBA" id="ARBA00004393"/>
    </source>
</evidence>
<keyword evidence="26 32" id="KW-1015">Disulfide bond</keyword>
<evidence type="ECO:0000256" key="10">
    <source>
        <dbReference type="ARBA" id="ARBA00013467"/>
    </source>
</evidence>
<dbReference type="Ensembl" id="ENSMCST00000009618.1">
    <property type="protein sequence ID" value="ENSMCSP00000009387.1"/>
    <property type="gene ID" value="ENSMCSG00000004194.1"/>
</dbReference>
<dbReference type="Gene3D" id="2.60.40.10">
    <property type="entry name" value="Immunoglobulins"/>
    <property type="match status" value="4"/>
</dbReference>
<evidence type="ECO:0000256" key="17">
    <source>
        <dbReference type="ARBA" id="ARBA00022685"/>
    </source>
</evidence>
<reference evidence="36" key="2">
    <citation type="submission" date="2025-09" db="UniProtKB">
        <authorList>
            <consortium name="Ensembl"/>
        </authorList>
    </citation>
    <scope>IDENTIFICATION</scope>
</reference>
<dbReference type="InterPro" id="IPR003961">
    <property type="entry name" value="FN3_dom"/>
</dbReference>
<dbReference type="FunFam" id="4.10.400.10:FF:000041">
    <property type="entry name" value="Sortilin related receptor 1"/>
    <property type="match status" value="1"/>
</dbReference>
<evidence type="ECO:0000256" key="25">
    <source>
        <dbReference type="ARBA" id="ARBA00023136"/>
    </source>
</evidence>
<dbReference type="Pfam" id="PF00058">
    <property type="entry name" value="Ldl_recept_b"/>
    <property type="match status" value="1"/>
</dbReference>
<evidence type="ECO:0000256" key="21">
    <source>
        <dbReference type="ARBA" id="ARBA00022753"/>
    </source>
</evidence>
<dbReference type="InterPro" id="IPR057841">
    <property type="entry name" value="FN3_SORL1"/>
</dbReference>
<dbReference type="PRINTS" id="PR00261">
    <property type="entry name" value="LDLRECEPTOR"/>
</dbReference>
<dbReference type="SMART" id="SM00060">
    <property type="entry name" value="FN3"/>
    <property type="match status" value="6"/>
</dbReference>
<sequence length="2200" mass="245905">WKGHNPWLCTDTPTIPPRASLTAPGALAGLGMCPFPVQCPPSSGVGTFPWYAGKPPLTQLSGSPSSPVTGHRREGSTRGCLLSPWVSLNDSHNQMVVHWAGEKSNVIVALARDSLSLLGPKNSDVYVSYDYGKSFKKISERFSFDGGNSSEVAIAQFYHSPADNKRYIFVDAFAPYLWITTDFCNTIQGFSIPFRAADLLLHSRNPNLLLGFDRSHPKKQLWKSDDFGQTWIMIQEHVKSFSWGVEPYDKPSTVYIERHEPSGSSTVIRSTDFFQSRENKDIILEDVQDFQLRDKYMFATKSVVSRLLGSSQPPSVQLWVSFNRKPMRAAQFVTKHPIKEYYIADASEDQVFVCVSHDNNRTNLYISEAEGLKFSLSLENVLYYSPGGAGSDTLVRYFANEPFADFHRVEGVRGVYIATLINGSFSEENMRSVITFDKGGTWELLQPPAQTRYGEHIDCQLSQGCSLHLAQRLSQLLNFQLRRMPILSKESAPGLIIATGSIGKNMARKTNVYVSSSAGARWREALSGPHYYTWGDHGGILVAIAQGTETDQLKYSTNEGETWKVFTFSDKPVFVYGLLTEPGEKSTIFTIFGSYKENGHSWLILQINTTDVLGVPCTENDYKLWSPSDERGNECLLGHKTVFKRRTPHATCFNGEDFDRPVMVSNCSCTREDFECDFGFKLSDDLSLEVCVPDPEFAGKPYDPPVPCPVGSTYKKTRGYRKISGDTCTGGDIESRLEGELVPCPLAEENEFILYATRYSIHRYDLASGVSEELPLAGLRGAVALDFDYEHNCLYWADVTLDIIQRLCLNGSSGQEIIISTGLETVEALAFEPLSQLLYWVNAGIPKIEVANPDGDLRLTVLNSSILERPRALALVPRDGLMFWTDWGDSRAGIYRSDMDGSLAGCIVSEGVRWPNGISVDDHWIYWTEAYMDRIERVDFNGMQRSVILDSLPHPYAIAVFKNEIYWNDWSQLSIFRASKNSGSRMEILVGRLNGIMDMKIFYRGKTTGENGCISKPCSLLCLPRSNHGRSCKCPEGVASTVLPSGELRCDCPHGYSMKNNTCIKEENTCLPNQYRCSNGNCINSIWQCDNDNDCGDMSDEKNCPTTVCDTETQFRCQGSGTCIPLSYKCDLEDDCGDNSDESHCEAHQCRNDEFSCSSGMCIRLSWMCDGDNDCRDWSDEANCTAVYHTCEASSFQCHNGHCIPQRWACDGDADCQDGSDEDPATCEKKCNGFQCPNGTCIPTSKHCDGINDCSDASDEQHCEPLCTRYMDFVCKNRQQCLFHSMVCDGIIQCRDGSDEDASYAGCSQDPEFHRTCDQFSFQCQNGVCISLVWKCDGMDDCGDYSDEANCENPTEAPNCSRYYQFQCGNGHCIPNRWKCDEENDCGDWSDEKDCEVHPITTVIPPTCLPNHFRCNSGACIINSWVCDGYRDCTDGSDEDACPTSRPNVTATSPAVPGRCSRFEFECQQLHKCIPNWKRCDGVRDCQDSTDERNCPTQSSLSCPSGFRCEDGEACILLSERCDGYLDCSDSSDERNCTDDTIVYKVQNLQWTADFSGDVTLTWARPKRMSSTSCVYNIYYRMVGESIWKILETHSNKTNSVLKVLKPDCSYQVKVQVQCLSRVYNTNDFITLRAPEGLPDAPLNLQLSLKKEAEGVVMGWWSPPVNAHGLIREFIVEYSSSGSKEWSSLRTTKNYTEIQNLQVNTLYTVRVAAVTSRGVGNWSESKSITTIKGKVIPPPVIHIESYSEDSISFSLKMTTNIKVSGYVVNIYWTFDSHRQEKRTLVIEGEKSIQKVANLTAHTPYEISAWAKTELGDSPLSFVHVVTSGTRPMSPSLKAKAINQTAVECSWTGPRNVVYGIFYATSFLELYRSPHNSSTSSHNMTVLVQRDEQYLFLVRVMSPYQGPPSDSVVVKMIPDNRLPPRHLHSVHTGKTFAVIKWESPYDSPDQDMLYAVAVKDLVRKTDKIYKVKSRNSTVEYTIKKLEPGGKYHVIVQLGNMSKESSMKINTVPLSAPDALKIITENDHILLFWKSLALKESNFNESRGYEIHMFDSLMNITAYLGNTTENFFKVSNLKIGHNYSFTVQARCLYGGQMCGEPATLLYDELGEDASATKSGRPTDVAAVVVPVLFLLLVALGIGFVLLYMRHRRLQNSFTAFANSHYSSRLGSAIFSSGDDLGDEDDEAPMITGFSDDVPMVIA</sequence>
<feature type="repeat" description="LDL-receptor class B" evidence="33">
    <location>
        <begin position="923"/>
        <end position="964"/>
    </location>
</feature>
<feature type="disulfide bond" evidence="32">
    <location>
        <begin position="1522"/>
        <end position="1537"/>
    </location>
</feature>
<evidence type="ECO:0000256" key="19">
    <source>
        <dbReference type="ARBA" id="ARBA00022729"/>
    </source>
</evidence>
<keyword evidence="24" id="KW-0333">Golgi apparatus</keyword>
<dbReference type="OrthoDB" id="443634at2759"/>
<evidence type="ECO:0000256" key="27">
    <source>
        <dbReference type="ARBA" id="ARBA00023170"/>
    </source>
</evidence>
<feature type="disulfide bond" evidence="32">
    <location>
        <begin position="1317"/>
        <end position="1329"/>
    </location>
</feature>
<dbReference type="PANTHER" id="PTHR12106">
    <property type="entry name" value="SORTILIN RELATED"/>
    <property type="match status" value="1"/>
</dbReference>
<evidence type="ECO:0000256" key="8">
    <source>
        <dbReference type="ARBA" id="ARBA00004613"/>
    </source>
</evidence>
<dbReference type="SMART" id="SM00192">
    <property type="entry name" value="LDLa"/>
    <property type="match status" value="11"/>
</dbReference>
<dbReference type="PROSITE" id="PS50068">
    <property type="entry name" value="LDLRA_2"/>
    <property type="match status" value="11"/>
</dbReference>
<dbReference type="GO" id="GO:0006892">
    <property type="term" value="P:post-Golgi vesicle-mediated transport"/>
    <property type="evidence" value="ECO:0007669"/>
    <property type="project" value="TreeGrafter"/>
</dbReference>
<evidence type="ECO:0000256" key="22">
    <source>
        <dbReference type="ARBA" id="ARBA00022824"/>
    </source>
</evidence>
<feature type="disulfide bond" evidence="32">
    <location>
        <begin position="1380"/>
        <end position="1395"/>
    </location>
</feature>
<evidence type="ECO:0000256" key="13">
    <source>
        <dbReference type="ARBA" id="ARBA00022525"/>
    </source>
</evidence>
<keyword evidence="20" id="KW-0677">Repeat</keyword>
<dbReference type="FunFam" id="2.130.10.10:FF:000303">
    <property type="entry name" value="Sortilin related receptor 1"/>
    <property type="match status" value="1"/>
</dbReference>
<dbReference type="GO" id="GO:0005576">
    <property type="term" value="C:extracellular region"/>
    <property type="evidence" value="ECO:0007669"/>
    <property type="project" value="UniProtKB-SubCell"/>
</dbReference>
<keyword evidence="19" id="KW-0732">Signal</keyword>